<dbReference type="GO" id="GO:0003677">
    <property type="term" value="F:DNA binding"/>
    <property type="evidence" value="ECO:0007669"/>
    <property type="project" value="UniProtKB-KW"/>
</dbReference>
<evidence type="ECO:0000256" key="1">
    <source>
        <dbReference type="ARBA" id="ARBA00023125"/>
    </source>
</evidence>
<dbReference type="GO" id="GO:0005829">
    <property type="term" value="C:cytosol"/>
    <property type="evidence" value="ECO:0007669"/>
    <property type="project" value="TreeGrafter"/>
</dbReference>
<dbReference type="InterPro" id="IPR000944">
    <property type="entry name" value="Tscrpt_reg_Rrf2"/>
</dbReference>
<dbReference type="Proteomes" id="UP000077098">
    <property type="component" value="Unassembled WGS sequence"/>
</dbReference>
<dbReference type="PANTHER" id="PTHR33221:SF4">
    <property type="entry name" value="HTH-TYPE TRANSCRIPTIONAL REPRESSOR NSRR"/>
    <property type="match status" value="1"/>
</dbReference>
<dbReference type="PANTHER" id="PTHR33221">
    <property type="entry name" value="WINGED HELIX-TURN-HELIX TRANSCRIPTIONAL REGULATOR, RRF2 FAMILY"/>
    <property type="match status" value="1"/>
</dbReference>
<dbReference type="Gene3D" id="1.10.10.10">
    <property type="entry name" value="Winged helix-like DNA-binding domain superfamily/Winged helix DNA-binding domain"/>
    <property type="match status" value="1"/>
</dbReference>
<dbReference type="PROSITE" id="PS51197">
    <property type="entry name" value="HTH_RRF2_2"/>
    <property type="match status" value="1"/>
</dbReference>
<name>A0A176XIA8_AGRTU</name>
<dbReference type="GO" id="GO:0003700">
    <property type="term" value="F:DNA-binding transcription factor activity"/>
    <property type="evidence" value="ECO:0007669"/>
    <property type="project" value="TreeGrafter"/>
</dbReference>
<dbReference type="AlphaFoldDB" id="A0A176XIA8"/>
<dbReference type="InterPro" id="IPR036388">
    <property type="entry name" value="WH-like_DNA-bd_sf"/>
</dbReference>
<dbReference type="NCBIfam" id="TIGR00738">
    <property type="entry name" value="rrf2_super"/>
    <property type="match status" value="1"/>
</dbReference>
<dbReference type="RefSeq" id="WP_063947488.1">
    <property type="nucleotide sequence ID" value="NZ_LXPS01000004.1"/>
</dbReference>
<accession>A0A176XIA8</accession>
<evidence type="ECO:0000313" key="2">
    <source>
        <dbReference type="EMBL" id="OAE48885.1"/>
    </source>
</evidence>
<evidence type="ECO:0000313" key="3">
    <source>
        <dbReference type="Proteomes" id="UP000077098"/>
    </source>
</evidence>
<organism evidence="2 3">
    <name type="scientific">Agrobacterium tumefaciens</name>
    <dbReference type="NCBI Taxonomy" id="358"/>
    <lineage>
        <taxon>Bacteria</taxon>
        <taxon>Pseudomonadati</taxon>
        <taxon>Pseudomonadota</taxon>
        <taxon>Alphaproteobacteria</taxon>
        <taxon>Hyphomicrobiales</taxon>
        <taxon>Rhizobiaceae</taxon>
        <taxon>Rhizobium/Agrobacterium group</taxon>
        <taxon>Agrobacterium</taxon>
        <taxon>Agrobacterium tumefaciens complex</taxon>
    </lineage>
</organism>
<dbReference type="EMBL" id="LXPS01000004">
    <property type="protein sequence ID" value="OAE48885.1"/>
    <property type="molecule type" value="Genomic_DNA"/>
</dbReference>
<gene>
    <name evidence="2" type="ORF">A7J57_20245</name>
</gene>
<sequence length="152" mass="16484">MKLSLYSDYAMRVMIHLAAKDDDLTSIRQVAAIYDISQNHLMKVVQDLASAGFIEAVRGRKGGIRLARPADQINLGSILRHTEKLTDLFVCDGCIIAPACGLPVVLKEATAAFVGVFDRYTLADVARRKSKLAALLSIITDAAPAGLSTRRQ</sequence>
<reference evidence="2 3" key="1">
    <citation type="submission" date="2016-05" db="EMBL/GenBank/DDBJ databases">
        <authorList>
            <person name="Lavstsen T."/>
            <person name="Jespersen J.S."/>
        </authorList>
    </citation>
    <scope>NUCLEOTIDE SEQUENCE [LARGE SCALE GENOMIC DNA]</scope>
    <source>
        <strain evidence="2 3">KCJ1736</strain>
    </source>
</reference>
<protein>
    <submittedName>
        <fullName evidence="2">Rrf2 family transcriptional regulator</fullName>
    </submittedName>
</protein>
<comment type="caution">
    <text evidence="2">The sequence shown here is derived from an EMBL/GenBank/DDBJ whole genome shotgun (WGS) entry which is preliminary data.</text>
</comment>
<dbReference type="Pfam" id="PF02082">
    <property type="entry name" value="Rrf2"/>
    <property type="match status" value="1"/>
</dbReference>
<dbReference type="InterPro" id="IPR036390">
    <property type="entry name" value="WH_DNA-bd_sf"/>
</dbReference>
<dbReference type="SUPFAM" id="SSF46785">
    <property type="entry name" value="Winged helix' DNA-binding domain"/>
    <property type="match status" value="1"/>
</dbReference>
<proteinExistence type="predicted"/>
<keyword evidence="1" id="KW-0238">DNA-binding</keyword>